<feature type="region of interest" description="Disordered" evidence="1">
    <location>
        <begin position="393"/>
        <end position="458"/>
    </location>
</feature>
<feature type="compositionally biased region" description="Low complexity" evidence="1">
    <location>
        <begin position="50"/>
        <end position="60"/>
    </location>
</feature>
<evidence type="ECO:0000313" key="2">
    <source>
        <dbReference type="EMBL" id="KAH6687293.1"/>
    </source>
</evidence>
<feature type="compositionally biased region" description="Low complexity" evidence="1">
    <location>
        <begin position="216"/>
        <end position="226"/>
    </location>
</feature>
<feature type="region of interest" description="Disordered" evidence="1">
    <location>
        <begin position="1"/>
        <end position="69"/>
    </location>
</feature>
<feature type="region of interest" description="Disordered" evidence="1">
    <location>
        <begin position="133"/>
        <end position="250"/>
    </location>
</feature>
<evidence type="ECO:0000256" key="1">
    <source>
        <dbReference type="SAM" id="MobiDB-lite"/>
    </source>
</evidence>
<organism evidence="2 3">
    <name type="scientific">Plectosphaerella plurivora</name>
    <dbReference type="NCBI Taxonomy" id="936078"/>
    <lineage>
        <taxon>Eukaryota</taxon>
        <taxon>Fungi</taxon>
        <taxon>Dikarya</taxon>
        <taxon>Ascomycota</taxon>
        <taxon>Pezizomycotina</taxon>
        <taxon>Sordariomycetes</taxon>
        <taxon>Hypocreomycetidae</taxon>
        <taxon>Glomerellales</taxon>
        <taxon>Plectosphaerellaceae</taxon>
        <taxon>Plectosphaerella</taxon>
    </lineage>
</organism>
<protein>
    <submittedName>
        <fullName evidence="2">Uncharacterized protein</fullName>
    </submittedName>
</protein>
<comment type="caution">
    <text evidence="2">The sequence shown here is derived from an EMBL/GenBank/DDBJ whole genome shotgun (WGS) entry which is preliminary data.</text>
</comment>
<feature type="compositionally biased region" description="Pro residues" evidence="1">
    <location>
        <begin position="144"/>
        <end position="153"/>
    </location>
</feature>
<feature type="compositionally biased region" description="Polar residues" evidence="1">
    <location>
        <begin position="1"/>
        <end position="10"/>
    </location>
</feature>
<reference evidence="2" key="1">
    <citation type="journal article" date="2021" name="Nat. Commun.">
        <title>Genetic determinants of endophytism in the Arabidopsis root mycobiome.</title>
        <authorList>
            <person name="Mesny F."/>
            <person name="Miyauchi S."/>
            <person name="Thiergart T."/>
            <person name="Pickel B."/>
            <person name="Atanasova L."/>
            <person name="Karlsson M."/>
            <person name="Huettel B."/>
            <person name="Barry K.W."/>
            <person name="Haridas S."/>
            <person name="Chen C."/>
            <person name="Bauer D."/>
            <person name="Andreopoulos W."/>
            <person name="Pangilinan J."/>
            <person name="LaButti K."/>
            <person name="Riley R."/>
            <person name="Lipzen A."/>
            <person name="Clum A."/>
            <person name="Drula E."/>
            <person name="Henrissat B."/>
            <person name="Kohler A."/>
            <person name="Grigoriev I.V."/>
            <person name="Martin F.M."/>
            <person name="Hacquard S."/>
        </authorList>
    </citation>
    <scope>NUCLEOTIDE SEQUENCE</scope>
    <source>
        <strain evidence="2">MPI-SDFR-AT-0117</strain>
    </source>
</reference>
<feature type="compositionally biased region" description="Pro residues" evidence="1">
    <location>
        <begin position="169"/>
        <end position="180"/>
    </location>
</feature>
<keyword evidence="3" id="KW-1185">Reference proteome</keyword>
<feature type="compositionally biased region" description="Polar residues" evidence="1">
    <location>
        <begin position="199"/>
        <end position="215"/>
    </location>
</feature>
<name>A0A9P9AB11_9PEZI</name>
<feature type="compositionally biased region" description="Basic and acidic residues" evidence="1">
    <location>
        <begin position="414"/>
        <end position="442"/>
    </location>
</feature>
<proteinExistence type="predicted"/>
<accession>A0A9P9AB11</accession>
<gene>
    <name evidence="2" type="ORF">F5X68DRAFT_207126</name>
</gene>
<evidence type="ECO:0000313" key="3">
    <source>
        <dbReference type="Proteomes" id="UP000770015"/>
    </source>
</evidence>
<sequence>MYQPTAQNMVRQPHVGRMNTYSPPQPERTAFLPYSESENAEMSYPPPPSYTTSPYESTESVYRSSSHQDAVPRTTLGSLNQPPAAYLADPQANAFGAVYQQNAYYTTDPRANAFGAVYQQNMYQQNTQYTANPHADAPAAWNQPPSPYSPGPVDPSLHAYSQVNNPEPRFSPRPYHPPAPAQLRTPSRQNHENAPDVQMSGTMGMNASGQGQQTPRNAARASSANRTPLRTPNGAEATGEAPQTPLRIHHVRLPATPTPLRLRTPPPPPDEVLPFDRKSFGKTDTPRLIPAEKPVLGLDGFGNKTDWPPLPAGQALDETPDRPNDTTPIEFYGVTRDGGVSFRKRYNGAGWFPIPDWAAEYRGRPLPPNTEDQGKVQTFFQALARATAQDQVAAARSRPVTQGRGFEGAGYRGEWQDRDFPAEEATKTEEEKEEKERREMENLRAWTNLEDTPSPKEK</sequence>
<dbReference type="AlphaFoldDB" id="A0A9P9AB11"/>
<dbReference type="Proteomes" id="UP000770015">
    <property type="component" value="Unassembled WGS sequence"/>
</dbReference>
<dbReference type="EMBL" id="JAGSXJ010000011">
    <property type="protein sequence ID" value="KAH6687293.1"/>
    <property type="molecule type" value="Genomic_DNA"/>
</dbReference>